<reference evidence="1 2" key="1">
    <citation type="journal article" date="2020" name="Microorganisms">
        <title>Osmotic Adaptation and Compatible Solute Biosynthesis of Phototrophic Bacteria as Revealed from Genome Analyses.</title>
        <authorList>
            <person name="Imhoff J.F."/>
            <person name="Rahn T."/>
            <person name="Kunzel S."/>
            <person name="Keller A."/>
            <person name="Neulinger S.C."/>
        </authorList>
    </citation>
    <scope>NUCLEOTIDE SEQUENCE [LARGE SCALE GENOMIC DNA]</scope>
    <source>
        <strain evidence="1 2">DSM 9895</strain>
    </source>
</reference>
<dbReference type="EMBL" id="NRRL01000139">
    <property type="protein sequence ID" value="MBK1671044.1"/>
    <property type="molecule type" value="Genomic_DNA"/>
</dbReference>
<dbReference type="RefSeq" id="WP_200343504.1">
    <property type="nucleotide sequence ID" value="NZ_NRRL01000139.1"/>
</dbReference>
<name>A0ABS1DMU2_9PROT</name>
<keyword evidence="2" id="KW-1185">Reference proteome</keyword>
<dbReference type="CDD" id="cd20735">
    <property type="entry name" value="PoNe_RHS-like"/>
    <property type="match status" value="1"/>
</dbReference>
<proteinExistence type="predicted"/>
<sequence>MAYFNMTGTQQSEVLLFYPPVTEPCLLAHYQKATALMTKPKTNTDVTEATGEIAAAYAISQNPTYAGFVIQWGLGQHAGAGIDQIWKRCDGTSITYLIVEAKGPGQILRRDVFAPTGVGDQMSKAWIVDRLARMLNDKGGQLAGKIFQRMARKATSPTTTARRPWAAARKGIIALRSHPPRLVAAHSAT</sequence>
<comment type="caution">
    <text evidence="1">The sequence shown here is derived from an EMBL/GenBank/DDBJ whole genome shotgun (WGS) entry which is preliminary data.</text>
</comment>
<evidence type="ECO:0000313" key="2">
    <source>
        <dbReference type="Proteomes" id="UP001296873"/>
    </source>
</evidence>
<protein>
    <recommendedName>
        <fullName evidence="3">VRR-NUC domain-containing protein</fullName>
    </recommendedName>
</protein>
<evidence type="ECO:0000313" key="1">
    <source>
        <dbReference type="EMBL" id="MBK1671044.1"/>
    </source>
</evidence>
<dbReference type="Proteomes" id="UP001296873">
    <property type="component" value="Unassembled WGS sequence"/>
</dbReference>
<evidence type="ECO:0008006" key="3">
    <source>
        <dbReference type="Google" id="ProtNLM"/>
    </source>
</evidence>
<gene>
    <name evidence="1" type="ORF">CKO28_23845</name>
</gene>
<accession>A0ABS1DMU2</accession>
<organism evidence="1 2">
    <name type="scientific">Rhodovibrio sodomensis</name>
    <dbReference type="NCBI Taxonomy" id="1088"/>
    <lineage>
        <taxon>Bacteria</taxon>
        <taxon>Pseudomonadati</taxon>
        <taxon>Pseudomonadota</taxon>
        <taxon>Alphaproteobacteria</taxon>
        <taxon>Rhodospirillales</taxon>
        <taxon>Rhodovibrionaceae</taxon>
        <taxon>Rhodovibrio</taxon>
    </lineage>
</organism>